<evidence type="ECO:0000256" key="1">
    <source>
        <dbReference type="ARBA" id="ARBA00001970"/>
    </source>
</evidence>
<keyword evidence="6 13" id="KW-0812">Transmembrane</keyword>
<evidence type="ECO:0000256" key="3">
    <source>
        <dbReference type="ARBA" id="ARBA00022448"/>
    </source>
</evidence>
<keyword evidence="3" id="KW-0813">Transport</keyword>
<dbReference type="RefSeq" id="WP_170153291.1">
    <property type="nucleotide sequence ID" value="NZ_QNRK01000022.1"/>
</dbReference>
<evidence type="ECO:0000256" key="13">
    <source>
        <dbReference type="SAM" id="Phobius"/>
    </source>
</evidence>
<comment type="cofactor">
    <cofactor evidence="1">
        <name>heme b</name>
        <dbReference type="ChEBI" id="CHEBI:60344"/>
    </cofactor>
</comment>
<evidence type="ECO:0000256" key="4">
    <source>
        <dbReference type="ARBA" id="ARBA00022475"/>
    </source>
</evidence>
<dbReference type="GO" id="GO:0009055">
    <property type="term" value="F:electron transfer activity"/>
    <property type="evidence" value="ECO:0007669"/>
    <property type="project" value="InterPro"/>
</dbReference>
<feature type="transmembrane region" description="Helical" evidence="13">
    <location>
        <begin position="118"/>
        <end position="137"/>
    </location>
</feature>
<protein>
    <submittedName>
        <fullName evidence="15">Cytochrome b561</fullName>
    </submittedName>
</protein>
<dbReference type="Proteomes" id="UP000253529">
    <property type="component" value="Unassembled WGS sequence"/>
</dbReference>
<feature type="transmembrane region" description="Helical" evidence="13">
    <location>
        <begin position="83"/>
        <end position="106"/>
    </location>
</feature>
<dbReference type="Gene3D" id="1.20.950.20">
    <property type="entry name" value="Transmembrane di-heme cytochromes, Chain C"/>
    <property type="match status" value="1"/>
</dbReference>
<dbReference type="GO" id="GO:0005886">
    <property type="term" value="C:plasma membrane"/>
    <property type="evidence" value="ECO:0007669"/>
    <property type="project" value="UniProtKB-SubCell"/>
</dbReference>
<dbReference type="GO" id="GO:0022904">
    <property type="term" value="P:respiratory electron transport chain"/>
    <property type="evidence" value="ECO:0007669"/>
    <property type="project" value="InterPro"/>
</dbReference>
<comment type="similarity">
    <text evidence="12">Belongs to the cytochrome b561 family.</text>
</comment>
<keyword evidence="8" id="KW-0249">Electron transport</keyword>
<gene>
    <name evidence="15" type="ORF">DFR50_122112</name>
</gene>
<keyword evidence="9 13" id="KW-1133">Transmembrane helix</keyword>
<feature type="transmembrane region" description="Helical" evidence="13">
    <location>
        <begin position="12"/>
        <end position="33"/>
    </location>
</feature>
<evidence type="ECO:0000256" key="5">
    <source>
        <dbReference type="ARBA" id="ARBA00022617"/>
    </source>
</evidence>
<dbReference type="InterPro" id="IPR052168">
    <property type="entry name" value="Cytochrome_b561_oxidase"/>
</dbReference>
<dbReference type="GO" id="GO:0046872">
    <property type="term" value="F:metal ion binding"/>
    <property type="evidence" value="ECO:0007669"/>
    <property type="project" value="UniProtKB-KW"/>
</dbReference>
<evidence type="ECO:0000256" key="2">
    <source>
        <dbReference type="ARBA" id="ARBA00004651"/>
    </source>
</evidence>
<evidence type="ECO:0000256" key="9">
    <source>
        <dbReference type="ARBA" id="ARBA00022989"/>
    </source>
</evidence>
<evidence type="ECO:0000313" key="16">
    <source>
        <dbReference type="Proteomes" id="UP000253529"/>
    </source>
</evidence>
<dbReference type="InterPro" id="IPR016174">
    <property type="entry name" value="Di-haem_cyt_TM"/>
</dbReference>
<evidence type="ECO:0000256" key="7">
    <source>
        <dbReference type="ARBA" id="ARBA00022723"/>
    </source>
</evidence>
<evidence type="ECO:0000256" key="10">
    <source>
        <dbReference type="ARBA" id="ARBA00023004"/>
    </source>
</evidence>
<name>A0A366F6E5_9HYPH</name>
<keyword evidence="11 13" id="KW-0472">Membrane</keyword>
<evidence type="ECO:0000256" key="8">
    <source>
        <dbReference type="ARBA" id="ARBA00022982"/>
    </source>
</evidence>
<dbReference type="EMBL" id="QNRK01000022">
    <property type="protein sequence ID" value="RBP09275.1"/>
    <property type="molecule type" value="Genomic_DNA"/>
</dbReference>
<proteinExistence type="inferred from homology"/>
<comment type="subcellular location">
    <subcellularLocation>
        <location evidence="2">Cell membrane</location>
        <topology evidence="2">Multi-pass membrane protein</topology>
    </subcellularLocation>
</comment>
<feature type="transmembrane region" description="Helical" evidence="13">
    <location>
        <begin position="144"/>
        <end position="165"/>
    </location>
</feature>
<keyword evidence="7" id="KW-0479">Metal-binding</keyword>
<evidence type="ECO:0000313" key="15">
    <source>
        <dbReference type="EMBL" id="RBP09275.1"/>
    </source>
</evidence>
<evidence type="ECO:0000259" key="14">
    <source>
        <dbReference type="Pfam" id="PF01292"/>
    </source>
</evidence>
<sequence length="195" mass="20807">MTERPLRWSPAVVVLHWINAALIVFLLALGWAMTHSVFDAGTTFDLYQRHKSLGFAALALTLLRMAARLRYPARPCVAGRDGLLARIVQAALYLLTLAAIAAGWLVVSTSPLPVPTQVFGLFVMPTIAAPDAALFAAARLAHQIAAYAVAALVALHVAGALKHLAVDRDDVVRRMLPWATDSDSPPSAPGNPESS</sequence>
<dbReference type="InterPro" id="IPR011577">
    <property type="entry name" value="Cyt_b561_bac/Ni-Hgenase"/>
</dbReference>
<dbReference type="Pfam" id="PF01292">
    <property type="entry name" value="Ni_hydr_CYTB"/>
    <property type="match status" value="1"/>
</dbReference>
<feature type="domain" description="Cytochrome b561 bacterial/Ni-hydrogenase" evidence="14">
    <location>
        <begin position="7"/>
        <end position="177"/>
    </location>
</feature>
<keyword evidence="10" id="KW-0408">Iron</keyword>
<accession>A0A366F6E5</accession>
<dbReference type="AlphaFoldDB" id="A0A366F6E5"/>
<dbReference type="PANTHER" id="PTHR30529">
    <property type="entry name" value="CYTOCHROME B561"/>
    <property type="match status" value="1"/>
</dbReference>
<evidence type="ECO:0000256" key="12">
    <source>
        <dbReference type="ARBA" id="ARBA00037975"/>
    </source>
</evidence>
<comment type="caution">
    <text evidence="15">The sequence shown here is derived from an EMBL/GenBank/DDBJ whole genome shotgun (WGS) entry which is preliminary data.</text>
</comment>
<dbReference type="GO" id="GO:0020037">
    <property type="term" value="F:heme binding"/>
    <property type="evidence" value="ECO:0007669"/>
    <property type="project" value="TreeGrafter"/>
</dbReference>
<keyword evidence="16" id="KW-1185">Reference proteome</keyword>
<organism evidence="15 16">
    <name type="scientific">Roseiarcus fermentans</name>
    <dbReference type="NCBI Taxonomy" id="1473586"/>
    <lineage>
        <taxon>Bacteria</taxon>
        <taxon>Pseudomonadati</taxon>
        <taxon>Pseudomonadota</taxon>
        <taxon>Alphaproteobacteria</taxon>
        <taxon>Hyphomicrobiales</taxon>
        <taxon>Roseiarcaceae</taxon>
        <taxon>Roseiarcus</taxon>
    </lineage>
</organism>
<keyword evidence="5" id="KW-0349">Heme</keyword>
<reference evidence="15 16" key="1">
    <citation type="submission" date="2018-06" db="EMBL/GenBank/DDBJ databases">
        <title>Genomic Encyclopedia of Type Strains, Phase IV (KMG-IV): sequencing the most valuable type-strain genomes for metagenomic binning, comparative biology and taxonomic classification.</title>
        <authorList>
            <person name="Goeker M."/>
        </authorList>
    </citation>
    <scope>NUCLEOTIDE SEQUENCE [LARGE SCALE GENOMIC DNA]</scope>
    <source>
        <strain evidence="15 16">DSM 24875</strain>
    </source>
</reference>
<dbReference type="PANTHER" id="PTHR30529:SF1">
    <property type="entry name" value="CYTOCHROME B561 HOMOLOG 2"/>
    <property type="match status" value="1"/>
</dbReference>
<dbReference type="SUPFAM" id="SSF81342">
    <property type="entry name" value="Transmembrane di-heme cytochromes"/>
    <property type="match status" value="1"/>
</dbReference>
<evidence type="ECO:0000256" key="11">
    <source>
        <dbReference type="ARBA" id="ARBA00023136"/>
    </source>
</evidence>
<keyword evidence="4" id="KW-1003">Cell membrane</keyword>
<evidence type="ECO:0000256" key="6">
    <source>
        <dbReference type="ARBA" id="ARBA00022692"/>
    </source>
</evidence>